<dbReference type="SUPFAM" id="SSF55174">
    <property type="entry name" value="Alpha-L RNA-binding motif"/>
    <property type="match status" value="1"/>
</dbReference>
<dbReference type="InterPro" id="IPR012677">
    <property type="entry name" value="Nucleotide-bd_a/b_plait_sf"/>
</dbReference>
<dbReference type="EMBL" id="UGTB01000004">
    <property type="protein sequence ID" value="SUB60872.1"/>
    <property type="molecule type" value="Genomic_DNA"/>
</dbReference>
<name>A0A135YVV1_9FIRM</name>
<keyword evidence="1" id="KW-0694">RNA-binding</keyword>
<accession>A0A135YVV1</accession>
<dbReference type="Gene3D" id="3.30.70.330">
    <property type="match status" value="1"/>
</dbReference>
<dbReference type="Gene3D" id="3.30.1370.160">
    <property type="match status" value="1"/>
</dbReference>
<dbReference type="InterPro" id="IPR036986">
    <property type="entry name" value="S4_RNA-bd_sf"/>
</dbReference>
<dbReference type="STRING" id="1261.HMPREF3195_00671"/>
<dbReference type="eggNOG" id="COG2302">
    <property type="taxonomic scope" value="Bacteria"/>
</dbReference>
<evidence type="ECO:0000313" key="3">
    <source>
        <dbReference type="EMBL" id="KXI13510.1"/>
    </source>
</evidence>
<evidence type="ECO:0000259" key="2">
    <source>
        <dbReference type="Pfam" id="PF17774"/>
    </source>
</evidence>
<dbReference type="Pfam" id="PF17774">
    <property type="entry name" value="YlmH_RBD"/>
    <property type="match status" value="1"/>
</dbReference>
<gene>
    <name evidence="3" type="ORF">HMPREF3195_00671</name>
    <name evidence="4" type="ORF">NCTC11460_00786</name>
</gene>
<evidence type="ECO:0000313" key="6">
    <source>
        <dbReference type="Proteomes" id="UP000255101"/>
    </source>
</evidence>
<dbReference type="Gene3D" id="3.10.290.10">
    <property type="entry name" value="RNA-binding S4 domain"/>
    <property type="match status" value="1"/>
</dbReference>
<dbReference type="GO" id="GO:0003723">
    <property type="term" value="F:RNA binding"/>
    <property type="evidence" value="ECO:0007669"/>
    <property type="project" value="UniProtKB-KW"/>
</dbReference>
<sequence length="260" mass="29452">MDKLKLTNHIKDEELKVKMYRVIDSCNSVLKSHSIRTTEFLNPYEVKNAVAILNTEPDLKYKLEGGYDGAIRSVMLISQYYCDLSEESSIRCFQVSGNFKFKSVSHRDYLGSILGLGIKREKLGDILVHEDYCQIIVSSDMGDYVLYNLERVARNRVTVKEIGISDIIPVEDEFDIKNISVASLRLDGIIAGVFNLSRQDASKFIGAEYVSVDYEKIDNPSKQVEEKSVISVRKCGKFILDEIGGVSKKGKTRLKIKIFK</sequence>
<dbReference type="Proteomes" id="UP000255101">
    <property type="component" value="Unassembled WGS sequence"/>
</dbReference>
<dbReference type="InterPro" id="IPR040591">
    <property type="entry name" value="RqcP2_RBD"/>
</dbReference>
<dbReference type="AlphaFoldDB" id="A0A135YVV1"/>
<reference evidence="4 6" key="2">
    <citation type="submission" date="2018-06" db="EMBL/GenBank/DDBJ databases">
        <authorList>
            <consortium name="Pathogen Informatics"/>
            <person name="Doyle S."/>
        </authorList>
    </citation>
    <scope>NUCLEOTIDE SEQUENCE [LARGE SCALE GENOMIC DNA]</scope>
    <source>
        <strain evidence="4 6">NCTC11460</strain>
    </source>
</reference>
<protein>
    <submittedName>
        <fullName evidence="3 4">S4 domain protein</fullName>
    </submittedName>
</protein>
<dbReference type="RefSeq" id="WP_002844828.1">
    <property type="nucleotide sequence ID" value="NZ_CAXUJS010000005.1"/>
</dbReference>
<reference evidence="3 5" key="1">
    <citation type="submission" date="2016-02" db="EMBL/GenBank/DDBJ databases">
        <authorList>
            <person name="Wen L."/>
            <person name="He K."/>
            <person name="Yang H."/>
        </authorList>
    </citation>
    <scope>NUCLEOTIDE SEQUENCE [LARGE SCALE GENOMIC DNA]</scope>
    <source>
        <strain evidence="3 5">MJR8628A</strain>
    </source>
</reference>
<dbReference type="CDD" id="cd00165">
    <property type="entry name" value="S4"/>
    <property type="match status" value="1"/>
</dbReference>
<dbReference type="PROSITE" id="PS50889">
    <property type="entry name" value="S4"/>
    <property type="match status" value="1"/>
</dbReference>
<dbReference type="Proteomes" id="UP000070326">
    <property type="component" value="Unassembled WGS sequence"/>
</dbReference>
<evidence type="ECO:0000256" key="1">
    <source>
        <dbReference type="PROSITE-ProRule" id="PRU00182"/>
    </source>
</evidence>
<evidence type="ECO:0000313" key="5">
    <source>
        <dbReference type="Proteomes" id="UP000070326"/>
    </source>
</evidence>
<organism evidence="3 5">
    <name type="scientific">Peptostreptococcus anaerobius</name>
    <dbReference type="NCBI Taxonomy" id="1261"/>
    <lineage>
        <taxon>Bacteria</taxon>
        <taxon>Bacillati</taxon>
        <taxon>Bacillota</taxon>
        <taxon>Clostridia</taxon>
        <taxon>Peptostreptococcales</taxon>
        <taxon>Peptostreptococcaceae</taxon>
        <taxon>Peptostreptococcus</taxon>
    </lineage>
</organism>
<evidence type="ECO:0000313" key="4">
    <source>
        <dbReference type="EMBL" id="SUB60872.1"/>
    </source>
</evidence>
<dbReference type="PATRIC" id="fig|1261.3.peg.647"/>
<proteinExistence type="predicted"/>
<dbReference type="EMBL" id="LSQZ01000021">
    <property type="protein sequence ID" value="KXI13510.1"/>
    <property type="molecule type" value="Genomic_DNA"/>
</dbReference>
<feature type="domain" description="Ribosome-associated protein quality control protein P2 RNA-binding" evidence="2">
    <location>
        <begin position="87"/>
        <end position="164"/>
    </location>
</feature>